<sequence length="249" mass="27573">MEPVNSRVRIHVNKGMNHSFDFNKMEPNDPLWQDMWYLRRSDDNVKLPDHNVKEAWALGYTGKGVVVTILDDGLERTHPDLQPNYDPLASFDVNDRDDDPMPRYDYSNENRHGTIDGPAKLTREAFEKGVKYGRGGLGSIFVWASGNGGKEDDVCSADGYTNSIYTLSISSATESGNIPWYSEACSSTLATTYSSGSNDEKMILTTDLHGSYTRSHTGTSASAPIAAGISALALEANPKLSWRDLQDYY</sequence>
<reference evidence="2" key="1">
    <citation type="submission" date="2016-11" db="UniProtKB">
        <authorList>
            <consortium name="WormBaseParasite"/>
        </authorList>
    </citation>
    <scope>IDENTIFICATION</scope>
    <source>
        <strain evidence="2">KR3021</strain>
    </source>
</reference>
<name>A0AC35U0G1_9BILA</name>
<dbReference type="WBParaSite" id="RSKR_0000636000.1">
    <property type="protein sequence ID" value="RSKR_0000636000.1"/>
    <property type="gene ID" value="RSKR_0000636000"/>
</dbReference>
<organism evidence="1 2">
    <name type="scientific">Rhabditophanes sp. KR3021</name>
    <dbReference type="NCBI Taxonomy" id="114890"/>
    <lineage>
        <taxon>Eukaryota</taxon>
        <taxon>Metazoa</taxon>
        <taxon>Ecdysozoa</taxon>
        <taxon>Nematoda</taxon>
        <taxon>Chromadorea</taxon>
        <taxon>Rhabditida</taxon>
        <taxon>Tylenchina</taxon>
        <taxon>Panagrolaimomorpha</taxon>
        <taxon>Strongyloidoidea</taxon>
        <taxon>Alloionematidae</taxon>
        <taxon>Rhabditophanes</taxon>
    </lineage>
</organism>
<proteinExistence type="predicted"/>
<evidence type="ECO:0000313" key="2">
    <source>
        <dbReference type="WBParaSite" id="RSKR_0000636000.1"/>
    </source>
</evidence>
<dbReference type="Proteomes" id="UP000095286">
    <property type="component" value="Unplaced"/>
</dbReference>
<accession>A0AC35U0G1</accession>
<protein>
    <submittedName>
        <fullName evidence="2">Peptidase_S8 domain-containing protein</fullName>
    </submittedName>
</protein>
<evidence type="ECO:0000313" key="1">
    <source>
        <dbReference type="Proteomes" id="UP000095286"/>
    </source>
</evidence>